<evidence type="ECO:0000259" key="6">
    <source>
        <dbReference type="Pfam" id="PF04542"/>
    </source>
</evidence>
<proteinExistence type="inferred from homology"/>
<evidence type="ECO:0000256" key="2">
    <source>
        <dbReference type="ARBA" id="ARBA00023015"/>
    </source>
</evidence>
<keyword evidence="3" id="KW-0731">Sigma factor</keyword>
<dbReference type="SUPFAM" id="SSF88946">
    <property type="entry name" value="Sigma2 domain of RNA polymerase sigma factors"/>
    <property type="match status" value="1"/>
</dbReference>
<feature type="region of interest" description="Disordered" evidence="5">
    <location>
        <begin position="185"/>
        <end position="212"/>
    </location>
</feature>
<feature type="domain" description="RNA polymerase sigma factor 70 region 4 type 2" evidence="7">
    <location>
        <begin position="123"/>
        <end position="172"/>
    </location>
</feature>
<evidence type="ECO:0000256" key="5">
    <source>
        <dbReference type="SAM" id="MobiDB-lite"/>
    </source>
</evidence>
<comment type="similarity">
    <text evidence="1">Belongs to the sigma-70 factor family. ECF subfamily.</text>
</comment>
<name>A0ABV1UEN3_9ACTN</name>
<keyword evidence="2" id="KW-0805">Transcription regulation</keyword>
<dbReference type="Gene3D" id="1.10.1740.10">
    <property type="match status" value="1"/>
</dbReference>
<evidence type="ECO:0000256" key="1">
    <source>
        <dbReference type="ARBA" id="ARBA00010641"/>
    </source>
</evidence>
<evidence type="ECO:0000259" key="7">
    <source>
        <dbReference type="Pfam" id="PF08281"/>
    </source>
</evidence>
<dbReference type="Pfam" id="PF04542">
    <property type="entry name" value="Sigma70_r2"/>
    <property type="match status" value="1"/>
</dbReference>
<organism evidence="8 9">
    <name type="scientific">Streptomyces sp. 900105245</name>
    <dbReference type="NCBI Taxonomy" id="3154379"/>
    <lineage>
        <taxon>Bacteria</taxon>
        <taxon>Bacillati</taxon>
        <taxon>Actinomycetota</taxon>
        <taxon>Actinomycetes</taxon>
        <taxon>Kitasatosporales</taxon>
        <taxon>Streptomycetaceae</taxon>
        <taxon>Streptomyces</taxon>
    </lineage>
</organism>
<dbReference type="Proteomes" id="UP001470023">
    <property type="component" value="Unassembled WGS sequence"/>
</dbReference>
<dbReference type="InterPro" id="IPR039425">
    <property type="entry name" value="RNA_pol_sigma-70-like"/>
</dbReference>
<evidence type="ECO:0000313" key="8">
    <source>
        <dbReference type="EMBL" id="MER6432158.1"/>
    </source>
</evidence>
<accession>A0ABV1UEN3</accession>
<dbReference type="RefSeq" id="WP_352064993.1">
    <property type="nucleotide sequence ID" value="NZ_JBEPAZ010000037.1"/>
</dbReference>
<evidence type="ECO:0000313" key="9">
    <source>
        <dbReference type="Proteomes" id="UP001470023"/>
    </source>
</evidence>
<dbReference type="InterPro" id="IPR007627">
    <property type="entry name" value="RNA_pol_sigma70_r2"/>
</dbReference>
<dbReference type="EMBL" id="JBEPAZ010000037">
    <property type="protein sequence ID" value="MER6432158.1"/>
    <property type="molecule type" value="Genomic_DNA"/>
</dbReference>
<evidence type="ECO:0000256" key="4">
    <source>
        <dbReference type="ARBA" id="ARBA00023163"/>
    </source>
</evidence>
<dbReference type="SUPFAM" id="SSF88659">
    <property type="entry name" value="Sigma3 and sigma4 domains of RNA polymerase sigma factors"/>
    <property type="match status" value="1"/>
</dbReference>
<comment type="caution">
    <text evidence="8">The sequence shown here is derived from an EMBL/GenBank/DDBJ whole genome shotgun (WGS) entry which is preliminary data.</text>
</comment>
<dbReference type="Gene3D" id="1.10.10.10">
    <property type="entry name" value="Winged helix-like DNA-binding domain superfamily/Winged helix DNA-binding domain"/>
    <property type="match status" value="1"/>
</dbReference>
<reference evidence="8 9" key="1">
    <citation type="submission" date="2024-06" db="EMBL/GenBank/DDBJ databases">
        <title>The Natural Products Discovery Center: Release of the First 8490 Sequenced Strains for Exploring Actinobacteria Biosynthetic Diversity.</title>
        <authorList>
            <person name="Kalkreuter E."/>
            <person name="Kautsar S.A."/>
            <person name="Yang D."/>
            <person name="Bader C.D."/>
            <person name="Teijaro C.N."/>
            <person name="Fluegel L."/>
            <person name="Davis C.M."/>
            <person name="Simpson J.R."/>
            <person name="Lauterbach L."/>
            <person name="Steele A.D."/>
            <person name="Gui C."/>
            <person name="Meng S."/>
            <person name="Li G."/>
            <person name="Viehrig K."/>
            <person name="Ye F."/>
            <person name="Su P."/>
            <person name="Kiefer A.F."/>
            <person name="Nichols A."/>
            <person name="Cepeda A.J."/>
            <person name="Yan W."/>
            <person name="Fan B."/>
            <person name="Jiang Y."/>
            <person name="Adhikari A."/>
            <person name="Zheng C.-J."/>
            <person name="Schuster L."/>
            <person name="Cowan T.M."/>
            <person name="Smanski M.J."/>
            <person name="Chevrette M.G."/>
            <person name="De Carvalho L.P.S."/>
            <person name="Shen B."/>
        </authorList>
    </citation>
    <scope>NUCLEOTIDE SEQUENCE [LARGE SCALE GENOMIC DNA]</scope>
    <source>
        <strain evidence="8 9">NPDC001166</strain>
    </source>
</reference>
<keyword evidence="9" id="KW-1185">Reference proteome</keyword>
<dbReference type="InterPro" id="IPR036388">
    <property type="entry name" value="WH-like_DNA-bd_sf"/>
</dbReference>
<dbReference type="PANTHER" id="PTHR43133:SF25">
    <property type="entry name" value="RNA POLYMERASE SIGMA FACTOR RFAY-RELATED"/>
    <property type="match status" value="1"/>
</dbReference>
<dbReference type="InterPro" id="IPR013249">
    <property type="entry name" value="RNA_pol_sigma70_r4_t2"/>
</dbReference>
<dbReference type="InterPro" id="IPR013324">
    <property type="entry name" value="RNA_pol_sigma_r3/r4-like"/>
</dbReference>
<gene>
    <name evidence="8" type="ORF">ABT272_31235</name>
</gene>
<keyword evidence="4" id="KW-0804">Transcription</keyword>
<dbReference type="NCBIfam" id="TIGR02937">
    <property type="entry name" value="sigma70-ECF"/>
    <property type="match status" value="1"/>
</dbReference>
<sequence>MDISLRARIRAGDPAAFGQIFDAHARVVYRHAVRWTGDWAAAEDVVSLTFLEAWRLRKKLRPGGESLQPWLLGIATNVMRNTARAARRHQKALAQLPPREAVPDFAEELVGRLADTEQLAAAKAALERLRPAEREVFALCVWAGLEHAAVAEALGVPVGTVRSRLSRARSRLRQLTEQELARVAKNMQRDSGSGQIQGDRASAVRSKQEKNR</sequence>
<dbReference type="Pfam" id="PF08281">
    <property type="entry name" value="Sigma70_r4_2"/>
    <property type="match status" value="1"/>
</dbReference>
<dbReference type="InterPro" id="IPR013325">
    <property type="entry name" value="RNA_pol_sigma_r2"/>
</dbReference>
<feature type="domain" description="RNA polymerase sigma-70 region 2" evidence="6">
    <location>
        <begin position="21"/>
        <end position="88"/>
    </location>
</feature>
<dbReference type="InterPro" id="IPR014284">
    <property type="entry name" value="RNA_pol_sigma-70_dom"/>
</dbReference>
<dbReference type="PANTHER" id="PTHR43133">
    <property type="entry name" value="RNA POLYMERASE ECF-TYPE SIGMA FACTO"/>
    <property type="match status" value="1"/>
</dbReference>
<protein>
    <submittedName>
        <fullName evidence="8">RNA polymerase sigma factor</fullName>
    </submittedName>
</protein>
<evidence type="ECO:0000256" key="3">
    <source>
        <dbReference type="ARBA" id="ARBA00023082"/>
    </source>
</evidence>